<evidence type="ECO:0000256" key="5">
    <source>
        <dbReference type="ARBA" id="ARBA00023015"/>
    </source>
</evidence>
<dbReference type="OrthoDB" id="2162994at2759"/>
<evidence type="ECO:0000256" key="2">
    <source>
        <dbReference type="ARBA" id="ARBA00022723"/>
    </source>
</evidence>
<proteinExistence type="predicted"/>
<dbReference type="EMBL" id="CADCXU010005258">
    <property type="protein sequence ID" value="CAA9996961.1"/>
    <property type="molecule type" value="Genomic_DNA"/>
</dbReference>
<evidence type="ECO:0000256" key="4">
    <source>
        <dbReference type="ARBA" id="ARBA00022833"/>
    </source>
</evidence>
<dbReference type="PANTHER" id="PTHR10071:SF337">
    <property type="entry name" value="GATA-BINDING FACTOR A"/>
    <property type="match status" value="1"/>
</dbReference>
<dbReference type="GO" id="GO:0000978">
    <property type="term" value="F:RNA polymerase II cis-regulatory region sequence-specific DNA binding"/>
    <property type="evidence" value="ECO:0007669"/>
    <property type="project" value="TreeGrafter"/>
</dbReference>
<feature type="region of interest" description="Disordered" evidence="9">
    <location>
        <begin position="146"/>
        <end position="188"/>
    </location>
</feature>
<keyword evidence="3 8" id="KW-0863">Zinc-finger</keyword>
<evidence type="ECO:0000256" key="6">
    <source>
        <dbReference type="ARBA" id="ARBA00023163"/>
    </source>
</evidence>
<feature type="compositionally biased region" description="Low complexity" evidence="9">
    <location>
        <begin position="163"/>
        <end position="180"/>
    </location>
</feature>
<dbReference type="GO" id="GO:0000122">
    <property type="term" value="P:negative regulation of transcription by RNA polymerase II"/>
    <property type="evidence" value="ECO:0007669"/>
    <property type="project" value="TreeGrafter"/>
</dbReference>
<accession>A0A6H5G2X5</accession>
<dbReference type="Gene3D" id="3.30.50.10">
    <property type="entry name" value="Erythroid Transcription Factor GATA-1, subunit A"/>
    <property type="match status" value="1"/>
</dbReference>
<keyword evidence="7" id="KW-0539">Nucleus</keyword>
<protein>
    <recommendedName>
        <fullName evidence="10">GATA-type domain-containing protein</fullName>
    </recommendedName>
</protein>
<dbReference type="PANTHER" id="PTHR10071">
    <property type="entry name" value="TRANSCRIPTION FACTOR GATA FAMILY MEMBER"/>
    <property type="match status" value="1"/>
</dbReference>
<evidence type="ECO:0000256" key="1">
    <source>
        <dbReference type="ARBA" id="ARBA00004123"/>
    </source>
</evidence>
<dbReference type="PRINTS" id="PR00619">
    <property type="entry name" value="GATAZNFINGER"/>
</dbReference>
<feature type="region of interest" description="Disordered" evidence="9">
    <location>
        <begin position="1"/>
        <end position="23"/>
    </location>
</feature>
<keyword evidence="2" id="KW-0479">Metal-binding</keyword>
<gene>
    <name evidence="11" type="ORF">NTEN_LOCUS3334</name>
</gene>
<evidence type="ECO:0000256" key="8">
    <source>
        <dbReference type="PROSITE-ProRule" id="PRU00094"/>
    </source>
</evidence>
<name>A0A6H5G2X5_9HEMI</name>
<keyword evidence="5" id="KW-0805">Transcription regulation</keyword>
<keyword evidence="6" id="KW-0804">Transcription</keyword>
<dbReference type="GO" id="GO:0005634">
    <property type="term" value="C:nucleus"/>
    <property type="evidence" value="ECO:0007669"/>
    <property type="project" value="UniProtKB-SubCell"/>
</dbReference>
<dbReference type="Proteomes" id="UP000479000">
    <property type="component" value="Unassembled WGS sequence"/>
</dbReference>
<dbReference type="GO" id="GO:0008270">
    <property type="term" value="F:zinc ion binding"/>
    <property type="evidence" value="ECO:0007669"/>
    <property type="project" value="UniProtKB-KW"/>
</dbReference>
<dbReference type="SMART" id="SM00401">
    <property type="entry name" value="ZnF_GATA"/>
    <property type="match status" value="1"/>
</dbReference>
<dbReference type="InterPro" id="IPR039355">
    <property type="entry name" value="Transcription_factor_GATA"/>
</dbReference>
<feature type="non-terminal residue" evidence="11">
    <location>
        <position position="1"/>
    </location>
</feature>
<dbReference type="CDD" id="cd00202">
    <property type="entry name" value="ZnF_GATA"/>
    <property type="match status" value="1"/>
</dbReference>
<dbReference type="InterPro" id="IPR000679">
    <property type="entry name" value="Znf_GATA"/>
</dbReference>
<organism evidence="11 12">
    <name type="scientific">Nesidiocoris tenuis</name>
    <dbReference type="NCBI Taxonomy" id="355587"/>
    <lineage>
        <taxon>Eukaryota</taxon>
        <taxon>Metazoa</taxon>
        <taxon>Ecdysozoa</taxon>
        <taxon>Arthropoda</taxon>
        <taxon>Hexapoda</taxon>
        <taxon>Insecta</taxon>
        <taxon>Pterygota</taxon>
        <taxon>Neoptera</taxon>
        <taxon>Paraneoptera</taxon>
        <taxon>Hemiptera</taxon>
        <taxon>Heteroptera</taxon>
        <taxon>Panheteroptera</taxon>
        <taxon>Cimicomorpha</taxon>
        <taxon>Miridae</taxon>
        <taxon>Dicyphina</taxon>
        <taxon>Nesidiocoris</taxon>
    </lineage>
</organism>
<dbReference type="InterPro" id="IPR013088">
    <property type="entry name" value="Znf_NHR/GATA"/>
</dbReference>
<dbReference type="SUPFAM" id="SSF57716">
    <property type="entry name" value="Glucocorticoid receptor-like (DNA-binding domain)"/>
    <property type="match status" value="1"/>
</dbReference>
<feature type="domain" description="GATA-type" evidence="10">
    <location>
        <begin position="101"/>
        <end position="154"/>
    </location>
</feature>
<keyword evidence="4" id="KW-0862">Zinc</keyword>
<evidence type="ECO:0000256" key="7">
    <source>
        <dbReference type="ARBA" id="ARBA00023242"/>
    </source>
</evidence>
<dbReference type="GO" id="GO:0045944">
    <property type="term" value="P:positive regulation of transcription by RNA polymerase II"/>
    <property type="evidence" value="ECO:0007669"/>
    <property type="project" value="TreeGrafter"/>
</dbReference>
<evidence type="ECO:0000259" key="10">
    <source>
        <dbReference type="PROSITE" id="PS50114"/>
    </source>
</evidence>
<evidence type="ECO:0000313" key="11">
    <source>
        <dbReference type="EMBL" id="CAA9996961.1"/>
    </source>
</evidence>
<feature type="region of interest" description="Disordered" evidence="9">
    <location>
        <begin position="41"/>
        <end position="70"/>
    </location>
</feature>
<feature type="compositionally biased region" description="Pro residues" evidence="9">
    <location>
        <begin position="50"/>
        <end position="67"/>
    </location>
</feature>
<dbReference type="PROSITE" id="PS50114">
    <property type="entry name" value="GATA_ZN_FINGER_2"/>
    <property type="match status" value="1"/>
</dbReference>
<evidence type="ECO:0000256" key="9">
    <source>
        <dbReference type="SAM" id="MobiDB-lite"/>
    </source>
</evidence>
<sequence>PTLPSGVSHRPRHPELATLASPELSENGYVRKFDWTRVRPTTSDVVARPIPDPSPRPPPSSPPPPAAPTHLHTRQFIFVGYNHDVAILRSLSTALRCAPTRRIGLCCTNCGTGTTTLWRRNNDGEPVCNACGLYFKLHGVNRPLAMRKDGIQTRKRKPKKSSQESGGSSTSQISNSHQQQGDPTKLVNISSDRGYISHASLILANSGIKSEPVPSQYQDHVTEQSSYSHYNPTAHYNLQHATDYLGNKLMASS</sequence>
<evidence type="ECO:0000313" key="12">
    <source>
        <dbReference type="Proteomes" id="UP000479000"/>
    </source>
</evidence>
<dbReference type="Pfam" id="PF00320">
    <property type="entry name" value="GATA"/>
    <property type="match status" value="1"/>
</dbReference>
<dbReference type="PROSITE" id="PS00344">
    <property type="entry name" value="GATA_ZN_FINGER_1"/>
    <property type="match status" value="1"/>
</dbReference>
<evidence type="ECO:0000256" key="3">
    <source>
        <dbReference type="ARBA" id="ARBA00022771"/>
    </source>
</evidence>
<dbReference type="FunFam" id="3.30.50.10:FF:000002">
    <property type="entry name" value="Gata transcription factor gatad"/>
    <property type="match status" value="1"/>
</dbReference>
<dbReference type="AlphaFoldDB" id="A0A6H5G2X5"/>
<reference evidence="11 12" key="1">
    <citation type="submission" date="2020-02" db="EMBL/GenBank/DDBJ databases">
        <authorList>
            <person name="Ferguson B K."/>
        </authorList>
    </citation>
    <scope>NUCLEOTIDE SEQUENCE [LARGE SCALE GENOMIC DNA]</scope>
</reference>
<dbReference type="GO" id="GO:0045165">
    <property type="term" value="P:cell fate commitment"/>
    <property type="evidence" value="ECO:0007669"/>
    <property type="project" value="TreeGrafter"/>
</dbReference>
<comment type="subcellular location">
    <subcellularLocation>
        <location evidence="1">Nucleus</location>
    </subcellularLocation>
</comment>
<dbReference type="GO" id="GO:0000981">
    <property type="term" value="F:DNA-binding transcription factor activity, RNA polymerase II-specific"/>
    <property type="evidence" value="ECO:0007669"/>
    <property type="project" value="TreeGrafter"/>
</dbReference>
<keyword evidence="12" id="KW-1185">Reference proteome</keyword>